<keyword evidence="2" id="KW-1185">Reference proteome</keyword>
<organism evidence="1 2">
    <name type="scientific">Acetobacter malorum DSM 14337</name>
    <dbReference type="NCBI Taxonomy" id="1307910"/>
    <lineage>
        <taxon>Bacteria</taxon>
        <taxon>Pseudomonadati</taxon>
        <taxon>Pseudomonadota</taxon>
        <taxon>Alphaproteobacteria</taxon>
        <taxon>Acetobacterales</taxon>
        <taxon>Acetobacteraceae</taxon>
        <taxon>Acetobacter</taxon>
    </lineage>
</organism>
<dbReference type="SUPFAM" id="SSF103084">
    <property type="entry name" value="Holliday junction resolvase RusA"/>
    <property type="match status" value="1"/>
</dbReference>
<proteinExistence type="predicted"/>
<evidence type="ECO:0000313" key="2">
    <source>
        <dbReference type="Proteomes" id="UP001065047"/>
    </source>
</evidence>
<dbReference type="Proteomes" id="UP001065047">
    <property type="component" value="Unassembled WGS sequence"/>
</dbReference>
<comment type="caution">
    <text evidence="1">The sequence shown here is derived from an EMBL/GenBank/DDBJ whole genome shotgun (WGS) entry which is preliminary data.</text>
</comment>
<name>A0ABQ0Q0L6_9PROT</name>
<evidence type="ECO:0000313" key="1">
    <source>
        <dbReference type="EMBL" id="GBQ86197.1"/>
    </source>
</evidence>
<dbReference type="InterPro" id="IPR008822">
    <property type="entry name" value="Endonuclease_RusA-like"/>
</dbReference>
<dbReference type="Gene3D" id="3.30.1330.70">
    <property type="entry name" value="Holliday junction resolvase RusA"/>
    <property type="match status" value="1"/>
</dbReference>
<dbReference type="Pfam" id="PF05866">
    <property type="entry name" value="RusA"/>
    <property type="match status" value="1"/>
</dbReference>
<accession>A0ABQ0Q0L6</accession>
<reference evidence="1" key="1">
    <citation type="submission" date="2013-04" db="EMBL/GenBank/DDBJ databases">
        <title>The genome sequencing project of 58 acetic acid bacteria.</title>
        <authorList>
            <person name="Okamoto-Kainuma A."/>
            <person name="Ishikawa M."/>
            <person name="Umino S."/>
            <person name="Koizumi Y."/>
            <person name="Shiwa Y."/>
            <person name="Yoshikawa H."/>
            <person name="Matsutani M."/>
            <person name="Matsushita K."/>
        </authorList>
    </citation>
    <scope>NUCLEOTIDE SEQUENCE</scope>
    <source>
        <strain evidence="1">DSM 14337</strain>
    </source>
</reference>
<sequence length="121" mass="13546">MTRTPEKTRNYEKTIKDITWAAMLSAGLRPFSGPVMKFTIFRISGDPSLWPTHIQDGDIDNLEKALCDGMNKVAYEDDRLVVGNSHMKVCSHSPGIDMLIRRATREDIRQLEAIIGGRGGI</sequence>
<dbReference type="EMBL" id="BAPF01000057">
    <property type="protein sequence ID" value="GBQ86197.1"/>
    <property type="molecule type" value="Genomic_DNA"/>
</dbReference>
<dbReference type="InterPro" id="IPR036614">
    <property type="entry name" value="RusA-like_sf"/>
</dbReference>
<gene>
    <name evidence="1" type="ORF">AA14337_3265</name>
</gene>
<protein>
    <submittedName>
        <fullName evidence="1">Uncharacterized protein</fullName>
    </submittedName>
</protein>